<evidence type="ECO:0000256" key="2">
    <source>
        <dbReference type="SAM" id="Phobius"/>
    </source>
</evidence>
<feature type="transmembrane region" description="Helical" evidence="2">
    <location>
        <begin position="20"/>
        <end position="42"/>
    </location>
</feature>
<evidence type="ECO:0000313" key="4">
    <source>
        <dbReference type="Proteomes" id="UP000298493"/>
    </source>
</evidence>
<keyword evidence="4" id="KW-1185">Reference proteome</keyword>
<protein>
    <submittedName>
        <fullName evidence="3">Kinesin-like protein 6</fullName>
    </submittedName>
</protein>
<reference evidence="3 4" key="1">
    <citation type="submission" date="2019-04" db="EMBL/GenBank/DDBJ databases">
        <title>High contiguity whole genome sequence and gene annotation resource for two Venturia nashicola isolates.</title>
        <authorList>
            <person name="Prokchorchik M."/>
            <person name="Won K."/>
            <person name="Lee Y."/>
            <person name="Choi E.D."/>
            <person name="Segonzac C."/>
            <person name="Sohn K.H."/>
        </authorList>
    </citation>
    <scope>NUCLEOTIDE SEQUENCE [LARGE SCALE GENOMIC DNA]</scope>
    <source>
        <strain evidence="3 4">PRI2</strain>
    </source>
</reference>
<dbReference type="EMBL" id="SNSC02000012">
    <property type="protein sequence ID" value="TID19582.1"/>
    <property type="molecule type" value="Genomic_DNA"/>
</dbReference>
<dbReference type="OrthoDB" id="3939762at2759"/>
<sequence length="374" mass="41169">MDFWGGGVGEGTPTKLANGWIIMFILTVPFLLMVLIFSLCCCRYHYFDYFRPISTWKAERRARRREEMENNGFMVGDVRRQQSVVEIDEEEGESLGQRMRRLRDLEMGSDGRYSPTVHLPLGCRSLRTPSTRSSMFGHYPSMVPEIPFSTMASVNGMVAGSSYCPSVASTSYRPVSQLGSIYSPDTRDLFRLASSSGPIHGTLLAAPSHSFCAQNSQENAQAFARYPTSNSARDIGPPSVASFHRMSYSSRDNLCSVSRSDSTNGWSVAPSSLSPNLRQTQGRRTSLLSMQELPSANRESLETVLERSASMNELAGDSASIDKQVRPQSESVDGTLRETNELPLSASKLASETEGAVDPSTLPAIVLPQDGREF</sequence>
<dbReference type="AlphaFoldDB" id="A0A4Z1NWU6"/>
<evidence type="ECO:0000313" key="3">
    <source>
        <dbReference type="EMBL" id="TID19582.1"/>
    </source>
</evidence>
<keyword evidence="2" id="KW-0812">Transmembrane</keyword>
<feature type="region of interest" description="Disordered" evidence="1">
    <location>
        <begin position="259"/>
        <end position="282"/>
    </location>
</feature>
<keyword evidence="2" id="KW-0472">Membrane</keyword>
<evidence type="ECO:0000256" key="1">
    <source>
        <dbReference type="SAM" id="MobiDB-lite"/>
    </source>
</evidence>
<dbReference type="Proteomes" id="UP000298493">
    <property type="component" value="Unassembled WGS sequence"/>
</dbReference>
<gene>
    <name evidence="3" type="ORF">E6O75_ATG06920</name>
</gene>
<feature type="region of interest" description="Disordered" evidence="1">
    <location>
        <begin position="315"/>
        <end position="374"/>
    </location>
</feature>
<proteinExistence type="predicted"/>
<keyword evidence="2" id="KW-1133">Transmembrane helix</keyword>
<comment type="caution">
    <text evidence="3">The sequence shown here is derived from an EMBL/GenBank/DDBJ whole genome shotgun (WGS) entry which is preliminary data.</text>
</comment>
<accession>A0A4Z1NWU6</accession>
<organism evidence="3 4">
    <name type="scientific">Venturia nashicola</name>
    <dbReference type="NCBI Taxonomy" id="86259"/>
    <lineage>
        <taxon>Eukaryota</taxon>
        <taxon>Fungi</taxon>
        <taxon>Dikarya</taxon>
        <taxon>Ascomycota</taxon>
        <taxon>Pezizomycotina</taxon>
        <taxon>Dothideomycetes</taxon>
        <taxon>Pleosporomycetidae</taxon>
        <taxon>Venturiales</taxon>
        <taxon>Venturiaceae</taxon>
        <taxon>Venturia</taxon>
    </lineage>
</organism>
<name>A0A4Z1NWU6_9PEZI</name>